<dbReference type="InterPro" id="IPR024989">
    <property type="entry name" value="MFS_assoc_dom"/>
</dbReference>
<feature type="transmembrane region" description="Helical" evidence="8">
    <location>
        <begin position="352"/>
        <end position="373"/>
    </location>
</feature>
<keyword evidence="4" id="KW-0997">Cell inner membrane</keyword>
<feature type="domain" description="Major facilitator superfamily associated" evidence="9">
    <location>
        <begin position="3"/>
        <end position="356"/>
    </location>
</feature>
<feature type="transmembrane region" description="Helical" evidence="8">
    <location>
        <begin position="195"/>
        <end position="212"/>
    </location>
</feature>
<dbReference type="EMBL" id="MPRL01000017">
    <property type="protein sequence ID" value="OOZ40809.1"/>
    <property type="molecule type" value="Genomic_DNA"/>
</dbReference>
<dbReference type="Pfam" id="PF12832">
    <property type="entry name" value="MFS_1_like"/>
    <property type="match status" value="1"/>
</dbReference>
<feature type="transmembrane region" description="Helical" evidence="8">
    <location>
        <begin position="91"/>
        <end position="108"/>
    </location>
</feature>
<dbReference type="GO" id="GO:0015528">
    <property type="term" value="F:lactose:proton symporter activity"/>
    <property type="evidence" value="ECO:0007669"/>
    <property type="project" value="TreeGrafter"/>
</dbReference>
<feature type="transmembrane region" description="Helical" evidence="8">
    <location>
        <begin position="232"/>
        <end position="251"/>
    </location>
</feature>
<keyword evidence="6 8" id="KW-1133">Transmembrane helix</keyword>
<dbReference type="InterPro" id="IPR036259">
    <property type="entry name" value="MFS_trans_sf"/>
</dbReference>
<keyword evidence="2" id="KW-0813">Transport</keyword>
<dbReference type="AlphaFoldDB" id="A0A1T2L6T1"/>
<evidence type="ECO:0000256" key="7">
    <source>
        <dbReference type="ARBA" id="ARBA00023136"/>
    </source>
</evidence>
<reference evidence="10 11" key="1">
    <citation type="submission" date="2016-11" db="EMBL/GenBank/DDBJ databases">
        <title>Mixed transmission modes and dynamic genome evolution in an obligate animal-bacterial symbiosis.</title>
        <authorList>
            <person name="Russell S.L."/>
            <person name="Corbett-Detig R.B."/>
            <person name="Cavanaugh C.M."/>
        </authorList>
    </citation>
    <scope>NUCLEOTIDE SEQUENCE [LARGE SCALE GENOMIC DNA]</scope>
    <source>
        <strain evidence="10">Sveles-Q1</strain>
    </source>
</reference>
<sequence>MPYWRLSTFYLFYFASLGALLPYWSLYLQHIGFSALEIGELMAVLMATKIVSPNIWGWIADHTGKRMAVVRIGSLLSVIAFVAVFVDTSYWWLMAVMLLFSFFWNATLPQFETVTLKHLGSDTHRYSAIRLWGSIGFIVAVAVLGPLLEGDSVTLLPAILLSIFIAIWVMSLLVPEQQSPPHHERQGSITEVLKRPEVIALLVVCFLMQASHGPYYTFYSIYMEGYGYSRTLIGQLWALGVIAEVGVFLIMHRMVKGVGLKRLLMLAFSLAALRWWLTGAMPESLPVVLFSQLFHAASFGVFHAVAIAYFHRHFTGRHHGRGQALYSSVSFGAGGAFGAFYSGYVWDSMGGYVSFYIAGLMCLLALFIVWRFIDGAQGGEAAS</sequence>
<dbReference type="CDD" id="cd17335">
    <property type="entry name" value="MFS_MFSD6"/>
    <property type="match status" value="1"/>
</dbReference>
<dbReference type="GO" id="GO:0005886">
    <property type="term" value="C:plasma membrane"/>
    <property type="evidence" value="ECO:0007669"/>
    <property type="project" value="UniProtKB-SubCell"/>
</dbReference>
<organism evidence="10 11">
    <name type="scientific">Solemya pervernicosa gill symbiont</name>
    <dbReference type="NCBI Taxonomy" id="642797"/>
    <lineage>
        <taxon>Bacteria</taxon>
        <taxon>Pseudomonadati</taxon>
        <taxon>Pseudomonadota</taxon>
        <taxon>Gammaproteobacteria</taxon>
        <taxon>sulfur-oxidizing symbionts</taxon>
    </lineage>
</organism>
<keyword evidence="5 8" id="KW-0812">Transmembrane</keyword>
<evidence type="ECO:0000256" key="6">
    <source>
        <dbReference type="ARBA" id="ARBA00022989"/>
    </source>
</evidence>
<dbReference type="Gene3D" id="1.20.1250.20">
    <property type="entry name" value="MFS general substrate transporter like domains"/>
    <property type="match status" value="2"/>
</dbReference>
<feature type="transmembrane region" description="Helical" evidence="8">
    <location>
        <begin position="154"/>
        <end position="174"/>
    </location>
</feature>
<dbReference type="SUPFAM" id="SSF103473">
    <property type="entry name" value="MFS general substrate transporter"/>
    <property type="match status" value="1"/>
</dbReference>
<gene>
    <name evidence="10" type="ORF">BOW53_06215</name>
</gene>
<evidence type="ECO:0000256" key="1">
    <source>
        <dbReference type="ARBA" id="ARBA00004429"/>
    </source>
</evidence>
<dbReference type="PIRSF" id="PIRSF004925">
    <property type="entry name" value="HcaT"/>
    <property type="match status" value="1"/>
</dbReference>
<evidence type="ECO:0000313" key="11">
    <source>
        <dbReference type="Proteomes" id="UP000191110"/>
    </source>
</evidence>
<feature type="transmembrane region" description="Helical" evidence="8">
    <location>
        <begin position="7"/>
        <end position="26"/>
    </location>
</feature>
<dbReference type="Proteomes" id="UP000191110">
    <property type="component" value="Unassembled WGS sequence"/>
</dbReference>
<name>A0A1T2L6T1_9GAMM</name>
<comment type="subcellular location">
    <subcellularLocation>
        <location evidence="1">Cell inner membrane</location>
        <topology evidence="1">Multi-pass membrane protein</topology>
    </subcellularLocation>
</comment>
<dbReference type="PANTHER" id="PTHR23522:SF10">
    <property type="entry name" value="3-PHENYLPROPIONIC ACID TRANSPORTER-RELATED"/>
    <property type="match status" value="1"/>
</dbReference>
<keyword evidence="7 8" id="KW-0472">Membrane</keyword>
<evidence type="ECO:0000256" key="3">
    <source>
        <dbReference type="ARBA" id="ARBA00022475"/>
    </source>
</evidence>
<dbReference type="InterPro" id="IPR026032">
    <property type="entry name" value="HcaT-like"/>
</dbReference>
<dbReference type="RefSeq" id="WP_078483225.1">
    <property type="nucleotide sequence ID" value="NZ_MPRL01000017.1"/>
</dbReference>
<protein>
    <submittedName>
        <fullName evidence="10">MFS transporter</fullName>
    </submittedName>
</protein>
<feature type="transmembrane region" description="Helical" evidence="8">
    <location>
        <begin position="263"/>
        <end position="281"/>
    </location>
</feature>
<dbReference type="NCBIfam" id="NF037955">
    <property type="entry name" value="mfs"/>
    <property type="match status" value="1"/>
</dbReference>
<evidence type="ECO:0000256" key="8">
    <source>
        <dbReference type="SAM" id="Phobius"/>
    </source>
</evidence>
<keyword evidence="3" id="KW-1003">Cell membrane</keyword>
<accession>A0A1T2L6T1</accession>
<evidence type="ECO:0000256" key="4">
    <source>
        <dbReference type="ARBA" id="ARBA00022519"/>
    </source>
</evidence>
<feature type="transmembrane region" description="Helical" evidence="8">
    <location>
        <begin position="129"/>
        <end position="148"/>
    </location>
</feature>
<feature type="transmembrane region" description="Helical" evidence="8">
    <location>
        <begin position="293"/>
        <end position="312"/>
    </location>
</feature>
<evidence type="ECO:0000256" key="2">
    <source>
        <dbReference type="ARBA" id="ARBA00022448"/>
    </source>
</evidence>
<evidence type="ECO:0000256" key="5">
    <source>
        <dbReference type="ARBA" id="ARBA00022692"/>
    </source>
</evidence>
<dbReference type="GO" id="GO:0030395">
    <property type="term" value="F:lactose binding"/>
    <property type="evidence" value="ECO:0007669"/>
    <property type="project" value="TreeGrafter"/>
</dbReference>
<proteinExistence type="predicted"/>
<dbReference type="OrthoDB" id="9150135at2"/>
<feature type="transmembrane region" description="Helical" evidence="8">
    <location>
        <begin position="324"/>
        <end position="346"/>
    </location>
</feature>
<evidence type="ECO:0000313" key="10">
    <source>
        <dbReference type="EMBL" id="OOZ40809.1"/>
    </source>
</evidence>
<feature type="transmembrane region" description="Helical" evidence="8">
    <location>
        <begin position="68"/>
        <end position="85"/>
    </location>
</feature>
<evidence type="ECO:0000259" key="9">
    <source>
        <dbReference type="Pfam" id="PF12832"/>
    </source>
</evidence>
<keyword evidence="11" id="KW-1185">Reference proteome</keyword>
<comment type="caution">
    <text evidence="10">The sequence shown here is derived from an EMBL/GenBank/DDBJ whole genome shotgun (WGS) entry which is preliminary data.</text>
</comment>
<feature type="transmembrane region" description="Helical" evidence="8">
    <location>
        <begin position="38"/>
        <end position="56"/>
    </location>
</feature>
<dbReference type="PANTHER" id="PTHR23522">
    <property type="entry name" value="BLL5896 PROTEIN"/>
    <property type="match status" value="1"/>
</dbReference>